<evidence type="ECO:0000256" key="2">
    <source>
        <dbReference type="ARBA" id="ARBA00022692"/>
    </source>
</evidence>
<evidence type="ECO:0000313" key="8">
    <source>
        <dbReference type="Proteomes" id="UP000604391"/>
    </source>
</evidence>
<evidence type="ECO:0000259" key="6">
    <source>
        <dbReference type="Pfam" id="PF04893"/>
    </source>
</evidence>
<keyword evidence="8" id="KW-1185">Reference proteome</keyword>
<feature type="transmembrane region" description="Helical" evidence="5">
    <location>
        <begin position="186"/>
        <end position="209"/>
    </location>
</feature>
<evidence type="ECO:0000256" key="4">
    <source>
        <dbReference type="ARBA" id="ARBA00023136"/>
    </source>
</evidence>
<name>A0A832UPI2_9ARCH</name>
<feature type="transmembrane region" description="Helical" evidence="5">
    <location>
        <begin position="151"/>
        <end position="174"/>
    </location>
</feature>
<feature type="transmembrane region" description="Helical" evidence="5">
    <location>
        <begin position="31"/>
        <end position="48"/>
    </location>
</feature>
<dbReference type="GO" id="GO:0016020">
    <property type="term" value="C:membrane"/>
    <property type="evidence" value="ECO:0007669"/>
    <property type="project" value="UniProtKB-SubCell"/>
</dbReference>
<reference evidence="7 8" key="1">
    <citation type="journal article" name="Nat. Commun.">
        <title>Undinarchaeota illuminate DPANN phylogeny and the impact of gene transfer on archaeal evolution.</title>
        <authorList>
            <person name="Dombrowski N."/>
            <person name="Williams T.A."/>
            <person name="Sun J."/>
            <person name="Woodcroft B.J."/>
            <person name="Lee J.H."/>
            <person name="Minh B.Q."/>
            <person name="Rinke C."/>
            <person name="Spang A."/>
        </authorList>
    </citation>
    <scope>NUCLEOTIDE SEQUENCE [LARGE SCALE GENOMIC DNA]</scope>
    <source>
        <strain evidence="7">MAG_bin17</strain>
    </source>
</reference>
<keyword evidence="4 5" id="KW-0472">Membrane</keyword>
<keyword evidence="2 5" id="KW-0812">Transmembrane</keyword>
<evidence type="ECO:0000256" key="3">
    <source>
        <dbReference type="ARBA" id="ARBA00022989"/>
    </source>
</evidence>
<keyword evidence="3 5" id="KW-1133">Transmembrane helix</keyword>
<dbReference type="EMBL" id="DVAD01000005">
    <property type="protein sequence ID" value="HIJ99356.1"/>
    <property type="molecule type" value="Genomic_DNA"/>
</dbReference>
<evidence type="ECO:0000256" key="1">
    <source>
        <dbReference type="ARBA" id="ARBA00004141"/>
    </source>
</evidence>
<comment type="subcellular location">
    <subcellularLocation>
        <location evidence="1">Membrane</location>
        <topology evidence="1">Multi-pass membrane protein</topology>
    </subcellularLocation>
</comment>
<comment type="caution">
    <text evidence="7">The sequence shown here is derived from an EMBL/GenBank/DDBJ whole genome shotgun (WGS) entry which is preliminary data.</text>
</comment>
<dbReference type="InterPro" id="IPR006977">
    <property type="entry name" value="Yip1_dom"/>
</dbReference>
<protein>
    <submittedName>
        <fullName evidence="7">YIP1 family protein</fullName>
    </submittedName>
</protein>
<evidence type="ECO:0000313" key="7">
    <source>
        <dbReference type="EMBL" id="HIJ99356.1"/>
    </source>
</evidence>
<gene>
    <name evidence="7" type="ORF">H1011_00845</name>
</gene>
<dbReference type="AlphaFoldDB" id="A0A832UPI2"/>
<accession>A0A832UPI2</accession>
<proteinExistence type="predicted"/>
<evidence type="ECO:0000256" key="5">
    <source>
        <dbReference type="SAM" id="Phobius"/>
    </source>
</evidence>
<organism evidence="7 8">
    <name type="scientific">Candidatus Undinarchaeum marinum</name>
    <dbReference type="NCBI Taxonomy" id="2756141"/>
    <lineage>
        <taxon>Archaea</taxon>
        <taxon>Candidatus Undinarchaeota</taxon>
        <taxon>Candidatus Undinarchaeia</taxon>
        <taxon>Candidatus Undinarchaeales</taxon>
        <taxon>Candidatus Undinarchaeaceae</taxon>
        <taxon>Candidatus Undinarchaeum</taxon>
    </lineage>
</organism>
<feature type="domain" description="Yip1" evidence="6">
    <location>
        <begin position="9"/>
        <end position="207"/>
    </location>
</feature>
<dbReference type="Proteomes" id="UP000604391">
    <property type="component" value="Unassembled WGS sequence"/>
</dbReference>
<dbReference type="Pfam" id="PF04893">
    <property type="entry name" value="Yip1"/>
    <property type="match status" value="1"/>
</dbReference>
<feature type="transmembrane region" description="Helical" evidence="5">
    <location>
        <begin position="68"/>
        <end position="94"/>
    </location>
</feature>
<sequence>MQVSAGTLKVLITPKAELTELKEHANWKHGAAVWLMLTFAGLAIYAAAEARLGTGFIPLDFGAGLELLPIPILTAMAKAFATLFIFIAIAHYVAKALGGKGNLETTFGLACYEQMLAPLMGLTAAGLQFKFVSMRAAFYEITTTGSIPDPFAYFGIYTVYLSVTVAIFTAWAFWIRSAAVSASHDLPYWPGLLSVFLAFAAIGLVNLGISFI</sequence>